<feature type="domain" description="Response regulatory" evidence="18">
    <location>
        <begin position="529"/>
        <end position="646"/>
    </location>
</feature>
<dbReference type="NCBIfam" id="TIGR00229">
    <property type="entry name" value="sensory_box"/>
    <property type="match status" value="1"/>
</dbReference>
<dbReference type="SUPFAM" id="SSF55874">
    <property type="entry name" value="ATPase domain of HSP90 chaperone/DNA topoisomerase II/histidine kinase"/>
    <property type="match status" value="1"/>
</dbReference>
<dbReference type="Pfam" id="PF02518">
    <property type="entry name" value="HATPase_c"/>
    <property type="match status" value="1"/>
</dbReference>
<dbReference type="SUPFAM" id="SSF55785">
    <property type="entry name" value="PYP-like sensor domain (PAS domain)"/>
    <property type="match status" value="1"/>
</dbReference>
<dbReference type="OrthoDB" id="5389090at2"/>
<evidence type="ECO:0000259" key="17">
    <source>
        <dbReference type="PROSITE" id="PS50109"/>
    </source>
</evidence>
<dbReference type="PROSITE" id="PS50110">
    <property type="entry name" value="RESPONSE_REGULATORY"/>
    <property type="match status" value="1"/>
</dbReference>
<evidence type="ECO:0000256" key="6">
    <source>
        <dbReference type="ARBA" id="ARBA00022553"/>
    </source>
</evidence>
<feature type="domain" description="PAC" evidence="20">
    <location>
        <begin position="201"/>
        <end position="253"/>
    </location>
</feature>
<dbReference type="InterPro" id="IPR036641">
    <property type="entry name" value="HPT_dom_sf"/>
</dbReference>
<dbReference type="InterPro" id="IPR000014">
    <property type="entry name" value="PAS"/>
</dbReference>
<dbReference type="InterPro" id="IPR011006">
    <property type="entry name" value="CheY-like_superfamily"/>
</dbReference>
<dbReference type="Proteomes" id="UP000271624">
    <property type="component" value="Unassembled WGS sequence"/>
</dbReference>
<keyword evidence="6 16" id="KW-0597">Phosphoprotein</keyword>
<keyword evidence="9" id="KW-0808">Transferase</keyword>
<dbReference type="SMART" id="SM00091">
    <property type="entry name" value="PAS"/>
    <property type="match status" value="1"/>
</dbReference>
<evidence type="ECO:0000256" key="15">
    <source>
        <dbReference type="PROSITE-ProRule" id="PRU00110"/>
    </source>
</evidence>
<dbReference type="InterPro" id="IPR005467">
    <property type="entry name" value="His_kinase_dom"/>
</dbReference>
<dbReference type="SUPFAM" id="SSF47226">
    <property type="entry name" value="Histidine-containing phosphotransfer domain, HPT domain"/>
    <property type="match status" value="1"/>
</dbReference>
<feature type="modified residue" description="4-aspartylphosphate" evidence="16">
    <location>
        <position position="578"/>
    </location>
</feature>
<feature type="domain" description="Histidine kinase" evidence="17">
    <location>
        <begin position="257"/>
        <end position="490"/>
    </location>
</feature>
<evidence type="ECO:0000256" key="4">
    <source>
        <dbReference type="ARBA" id="ARBA00012438"/>
    </source>
</evidence>
<evidence type="ECO:0000313" key="23">
    <source>
        <dbReference type="Proteomes" id="UP000271624"/>
    </source>
</evidence>
<dbReference type="InterPro" id="IPR000700">
    <property type="entry name" value="PAS-assoc_C"/>
</dbReference>
<dbReference type="GO" id="GO:0005886">
    <property type="term" value="C:plasma membrane"/>
    <property type="evidence" value="ECO:0007669"/>
    <property type="project" value="UniProtKB-SubCell"/>
</dbReference>
<keyword evidence="5" id="KW-1003">Cell membrane</keyword>
<evidence type="ECO:0000256" key="3">
    <source>
        <dbReference type="ARBA" id="ARBA00006402"/>
    </source>
</evidence>
<dbReference type="CDD" id="cd16922">
    <property type="entry name" value="HATPase_EvgS-ArcB-TorS-like"/>
    <property type="match status" value="1"/>
</dbReference>
<comment type="similarity">
    <text evidence="3">In the N-terminal section; belongs to the phytochrome family.</text>
</comment>
<dbReference type="Gene3D" id="3.40.50.2300">
    <property type="match status" value="1"/>
</dbReference>
<dbReference type="Pfam" id="PF00072">
    <property type="entry name" value="Response_reg"/>
    <property type="match status" value="1"/>
</dbReference>
<dbReference type="InterPro" id="IPR036890">
    <property type="entry name" value="HATPase_C_sf"/>
</dbReference>
<dbReference type="InterPro" id="IPR035965">
    <property type="entry name" value="PAS-like_dom_sf"/>
</dbReference>
<dbReference type="PRINTS" id="PR00344">
    <property type="entry name" value="BCTRLSENSOR"/>
</dbReference>
<dbReference type="InterPro" id="IPR004358">
    <property type="entry name" value="Sig_transdc_His_kin-like_C"/>
</dbReference>
<evidence type="ECO:0000259" key="18">
    <source>
        <dbReference type="PROSITE" id="PS50110"/>
    </source>
</evidence>
<dbReference type="SMART" id="SM00387">
    <property type="entry name" value="HATPase_c"/>
    <property type="match status" value="1"/>
</dbReference>
<evidence type="ECO:0000256" key="12">
    <source>
        <dbReference type="ARBA" id="ARBA00023012"/>
    </source>
</evidence>
<evidence type="ECO:0000259" key="19">
    <source>
        <dbReference type="PROSITE" id="PS50112"/>
    </source>
</evidence>
<dbReference type="SUPFAM" id="SSF52172">
    <property type="entry name" value="CheY-like"/>
    <property type="match status" value="1"/>
</dbReference>
<comment type="subcellular location">
    <subcellularLocation>
        <location evidence="2">Cell membrane</location>
        <topology evidence="2">Multi-pass membrane protein</topology>
    </subcellularLocation>
</comment>
<keyword evidence="23" id="KW-1185">Reference proteome</keyword>
<keyword evidence="8" id="KW-0547">Nucleotide-binding</keyword>
<evidence type="ECO:0000256" key="16">
    <source>
        <dbReference type="PROSITE-ProRule" id="PRU00169"/>
    </source>
</evidence>
<dbReference type="PANTHER" id="PTHR45339:SF1">
    <property type="entry name" value="HYBRID SIGNAL TRANSDUCTION HISTIDINE KINASE J"/>
    <property type="match status" value="1"/>
</dbReference>
<keyword evidence="10" id="KW-0067">ATP-binding</keyword>
<dbReference type="AlphaFoldDB" id="A0A3S1ANX3"/>
<dbReference type="GO" id="GO:0005524">
    <property type="term" value="F:ATP binding"/>
    <property type="evidence" value="ECO:0007669"/>
    <property type="project" value="UniProtKB-KW"/>
</dbReference>
<dbReference type="PROSITE" id="PS50112">
    <property type="entry name" value="PAS"/>
    <property type="match status" value="1"/>
</dbReference>
<evidence type="ECO:0000256" key="5">
    <source>
        <dbReference type="ARBA" id="ARBA00022475"/>
    </source>
</evidence>
<dbReference type="SMART" id="SM00448">
    <property type="entry name" value="REC"/>
    <property type="match status" value="1"/>
</dbReference>
<dbReference type="CDD" id="cd00082">
    <property type="entry name" value="HisKA"/>
    <property type="match status" value="1"/>
</dbReference>
<evidence type="ECO:0000256" key="7">
    <source>
        <dbReference type="ARBA" id="ARBA00022692"/>
    </source>
</evidence>
<dbReference type="FunFam" id="3.30.565.10:FF:000010">
    <property type="entry name" value="Sensor histidine kinase RcsC"/>
    <property type="match status" value="1"/>
</dbReference>
<evidence type="ECO:0000256" key="8">
    <source>
        <dbReference type="ARBA" id="ARBA00022741"/>
    </source>
</evidence>
<dbReference type="SUPFAM" id="SSF47384">
    <property type="entry name" value="Homodimeric domain of signal transducing histidine kinase"/>
    <property type="match status" value="1"/>
</dbReference>
<dbReference type="InterPro" id="IPR008207">
    <property type="entry name" value="Sig_transdc_His_kin_Hpt_dom"/>
</dbReference>
<feature type="modified residue" description="Phosphohistidine" evidence="15">
    <location>
        <position position="733"/>
    </location>
</feature>
<dbReference type="SMART" id="SM00388">
    <property type="entry name" value="HisKA"/>
    <property type="match status" value="1"/>
</dbReference>
<protein>
    <recommendedName>
        <fullName evidence="14">Circadian input-output histidine kinase CikA</fullName>
        <ecNumber evidence="4">2.7.13.3</ecNumber>
    </recommendedName>
</protein>
<evidence type="ECO:0000256" key="10">
    <source>
        <dbReference type="ARBA" id="ARBA00022840"/>
    </source>
</evidence>
<dbReference type="InterPro" id="IPR001789">
    <property type="entry name" value="Sig_transdc_resp-reg_receiver"/>
</dbReference>
<dbReference type="PROSITE" id="PS50113">
    <property type="entry name" value="PAC"/>
    <property type="match status" value="1"/>
</dbReference>
<evidence type="ECO:0000256" key="2">
    <source>
        <dbReference type="ARBA" id="ARBA00004651"/>
    </source>
</evidence>
<dbReference type="Pfam" id="PF00512">
    <property type="entry name" value="HisKA"/>
    <property type="match status" value="1"/>
</dbReference>
<dbReference type="Gene3D" id="3.30.450.20">
    <property type="entry name" value="PAS domain"/>
    <property type="match status" value="1"/>
</dbReference>
<keyword evidence="7" id="KW-0812">Transmembrane</keyword>
<dbReference type="CDD" id="cd00088">
    <property type="entry name" value="HPT"/>
    <property type="match status" value="1"/>
</dbReference>
<dbReference type="Gene3D" id="3.30.565.10">
    <property type="entry name" value="Histidine kinase-like ATPase, C-terminal domain"/>
    <property type="match status" value="1"/>
</dbReference>
<dbReference type="EMBL" id="RSCL01000008">
    <property type="protein sequence ID" value="RUT05520.1"/>
    <property type="molecule type" value="Genomic_DNA"/>
</dbReference>
<dbReference type="InterPro" id="IPR036097">
    <property type="entry name" value="HisK_dim/P_sf"/>
</dbReference>
<dbReference type="CDD" id="cd17546">
    <property type="entry name" value="REC_hyHK_CKI1_RcsC-like"/>
    <property type="match status" value="1"/>
</dbReference>
<dbReference type="Pfam" id="PF13426">
    <property type="entry name" value="PAS_9"/>
    <property type="match status" value="1"/>
</dbReference>
<dbReference type="Pfam" id="PF01627">
    <property type="entry name" value="Hpt"/>
    <property type="match status" value="1"/>
</dbReference>
<dbReference type="GO" id="GO:0000155">
    <property type="term" value="F:phosphorelay sensor kinase activity"/>
    <property type="evidence" value="ECO:0007669"/>
    <property type="project" value="InterPro"/>
</dbReference>
<keyword evidence="13" id="KW-0472">Membrane</keyword>
<evidence type="ECO:0000259" key="21">
    <source>
        <dbReference type="PROSITE" id="PS50894"/>
    </source>
</evidence>
<accession>A0A3S1ANX3</accession>
<dbReference type="RefSeq" id="WP_127081995.1">
    <property type="nucleotide sequence ID" value="NZ_RSCL01000008.1"/>
</dbReference>
<name>A0A3S1ANX3_9CYAN</name>
<evidence type="ECO:0000256" key="11">
    <source>
        <dbReference type="ARBA" id="ARBA00022989"/>
    </source>
</evidence>
<dbReference type="InterPro" id="IPR003661">
    <property type="entry name" value="HisK_dim/P_dom"/>
</dbReference>
<reference evidence="22" key="1">
    <citation type="submission" date="2018-12" db="EMBL/GenBank/DDBJ databases">
        <authorList>
            <person name="Will S."/>
            <person name="Neumann-Schaal M."/>
            <person name="Henke P."/>
        </authorList>
    </citation>
    <scope>NUCLEOTIDE SEQUENCE</scope>
    <source>
        <strain evidence="22">PCC 7102</strain>
    </source>
</reference>
<dbReference type="PROSITE" id="PS50894">
    <property type="entry name" value="HPT"/>
    <property type="match status" value="1"/>
</dbReference>
<feature type="domain" description="HPt" evidence="21">
    <location>
        <begin position="694"/>
        <end position="793"/>
    </location>
</feature>
<evidence type="ECO:0000259" key="20">
    <source>
        <dbReference type="PROSITE" id="PS50113"/>
    </source>
</evidence>
<evidence type="ECO:0000256" key="14">
    <source>
        <dbReference type="ARBA" id="ARBA00074306"/>
    </source>
</evidence>
<keyword evidence="9" id="KW-0418">Kinase</keyword>
<dbReference type="Gene3D" id="1.20.120.160">
    <property type="entry name" value="HPT domain"/>
    <property type="match status" value="1"/>
</dbReference>
<keyword evidence="11" id="KW-1133">Transmembrane helix</keyword>
<reference evidence="22" key="2">
    <citation type="journal article" date="2019" name="Genome Biol. Evol.">
        <title>Day and night: Metabolic profiles and evolutionary relationships of six axenic non-marine cyanobacteria.</title>
        <authorList>
            <person name="Will S.E."/>
            <person name="Henke P."/>
            <person name="Boedeker C."/>
            <person name="Huang S."/>
            <person name="Brinkmann H."/>
            <person name="Rohde M."/>
            <person name="Jarek M."/>
            <person name="Friedl T."/>
            <person name="Seufert S."/>
            <person name="Schumacher M."/>
            <person name="Overmann J."/>
            <person name="Neumann-Schaal M."/>
            <person name="Petersen J."/>
        </authorList>
    </citation>
    <scope>NUCLEOTIDE SEQUENCE [LARGE SCALE GENOMIC DNA]</scope>
    <source>
        <strain evidence="22">PCC 7102</strain>
    </source>
</reference>
<keyword evidence="12" id="KW-0902">Two-component regulatory system</keyword>
<gene>
    <name evidence="22" type="ORF">DSM106972_035270</name>
</gene>
<evidence type="ECO:0000313" key="22">
    <source>
        <dbReference type="EMBL" id="RUT05520.1"/>
    </source>
</evidence>
<organism evidence="22 23">
    <name type="scientific">Dulcicalothrix desertica PCC 7102</name>
    <dbReference type="NCBI Taxonomy" id="232991"/>
    <lineage>
        <taxon>Bacteria</taxon>
        <taxon>Bacillati</taxon>
        <taxon>Cyanobacteriota</taxon>
        <taxon>Cyanophyceae</taxon>
        <taxon>Nostocales</taxon>
        <taxon>Calotrichaceae</taxon>
        <taxon>Dulcicalothrix</taxon>
    </lineage>
</organism>
<comment type="caution">
    <text evidence="22">The sequence shown here is derived from an EMBL/GenBank/DDBJ whole genome shotgun (WGS) entry which is preliminary data.</text>
</comment>
<comment type="catalytic activity">
    <reaction evidence="1">
        <text>ATP + protein L-histidine = ADP + protein N-phospho-L-histidine.</text>
        <dbReference type="EC" id="2.7.13.3"/>
    </reaction>
</comment>
<evidence type="ECO:0000256" key="9">
    <source>
        <dbReference type="ARBA" id="ARBA00022777"/>
    </source>
</evidence>
<dbReference type="PROSITE" id="PS50109">
    <property type="entry name" value="HIS_KIN"/>
    <property type="match status" value="1"/>
</dbReference>
<sequence>MNTLLSNLFSVNSIEYITICDNYKIIETSSNVKHFSDNPNQVKKGSDIRISFPELTGTEEILDEILQGEQNDFKLKGISRSLDNLSPLYIDIYIIKNHKENSQCKELMILVVDSTERMVMEQSLMQSANQANFLLRNLTASKQYIEQILTSMSDAMVTTTPSGNIKRINPATVTLLEYEETEIIGRHISSIFKGIEAAAFGEVEASCQTKSGKTIPVAVSCSMLQTDIEHFQGYVYIVRDMTERKQAELAKQQFMAMISHEIRTPITSVTGMATLLLNTEMTIEQRDFVETIYTSGIALHKIINDILDFSKIEAGKLEMEAQPFEVRRCIHEAIAILMPKAKEKALKLSFIDNTETPKMIVGDVTRVRQILVNLISNAIKFTSTGSIAIYVTPKQKTTNNTSADDSSNKLNTCTLQFAVKDTGVGIEASEQERLFKVFSQVNSSITRQYGGTGLGLAICKQLCELMGGTIWVESKKQKGSTFYFTIQVDAIPESVASVVCRGAEALTLPGLDVSSDAKIELIAQEHPLKILLVEDHAINQRMIKLMLQRMGYEPALANNGLEALDALRNQVYDVVLMDMQMPEMDGLTAAKHIQQEWAPSQRPVIIALTASTMWEQRERCLGVGIDNYLAKPLRIGELVEALKKCQQLENKLENQNEFISDYVPNYPLNTNSSIDSKALQEILYMADFNSAINAKEFLVETIDLYLDDAPKLLQDIQLAHSETNLKNLQRLTHTLSSTSATLGANHLGQLCKEVEEMVAQKSLTGIEAKISKIESEYQQVQIALLTERQKYST</sequence>
<dbReference type="EC" id="2.7.13.3" evidence="4"/>
<dbReference type="CDD" id="cd00130">
    <property type="entry name" value="PAS"/>
    <property type="match status" value="1"/>
</dbReference>
<proteinExistence type="inferred from homology"/>
<evidence type="ECO:0000256" key="1">
    <source>
        <dbReference type="ARBA" id="ARBA00000085"/>
    </source>
</evidence>
<feature type="domain" description="PAS" evidence="19">
    <location>
        <begin position="141"/>
        <end position="186"/>
    </location>
</feature>
<dbReference type="PANTHER" id="PTHR45339">
    <property type="entry name" value="HYBRID SIGNAL TRANSDUCTION HISTIDINE KINASE J"/>
    <property type="match status" value="1"/>
</dbReference>
<dbReference type="InterPro" id="IPR003594">
    <property type="entry name" value="HATPase_dom"/>
</dbReference>
<evidence type="ECO:0000256" key="13">
    <source>
        <dbReference type="ARBA" id="ARBA00023136"/>
    </source>
</evidence>
<dbReference type="Gene3D" id="1.10.287.130">
    <property type="match status" value="1"/>
</dbReference>